<evidence type="ECO:0000256" key="6">
    <source>
        <dbReference type="ARBA" id="ARBA00022825"/>
    </source>
</evidence>
<dbReference type="InterPro" id="IPR015500">
    <property type="entry name" value="Peptidase_S8_subtilisin-rel"/>
</dbReference>
<evidence type="ECO:0000256" key="9">
    <source>
        <dbReference type="SAM" id="SignalP"/>
    </source>
</evidence>
<dbReference type="Proteomes" id="UP001218218">
    <property type="component" value="Unassembled WGS sequence"/>
</dbReference>
<dbReference type="GO" id="GO:0016020">
    <property type="term" value="C:membrane"/>
    <property type="evidence" value="ECO:0007669"/>
    <property type="project" value="InterPro"/>
</dbReference>
<feature type="active site" description="Charge relay system" evidence="7 8">
    <location>
        <position position="525"/>
    </location>
</feature>
<sequence length="883" mass="91538">MKVAISLALLGATSALAAKASLSSVKRVTNLPIVPNKFIVEVSDASEIPSKRALGTPHEQLYQSLRERKISFNVHKEYDAPGVFIGASLSLNNTQDVANILKADGVIGIQPVRTFPRPVPVLLKKVSLGDPGLPDSESTHITTGVDKLHAKGITGKGIKIGILDTGTDYTHPFLGGGFGPGFKVAGGFDLVGDDYTGENAPMPDPDPLDQCSGHGTHVAGIVGANPGNEFNISGVAYDATIFSYRVFGCTGVVQDDVLVDALLMGAKAGMDILTMSLGGADGWTESVSSVVSSRIAASGTIVTIAASNDGASGAWFTSSPGNAINAISVASSDNTVIPLQSLTVSGVTHDPITYYDTFPLPVVGTLPLYATSNDTTVVDDACNPLPASTPDLSGFAVLVRRGTCTFAQKLANIAAFGGNTTLIYDNGSGFAAIDVGNFSAVLIQAEDGVFLAQQFAAGAHISVSFPQSGGAVQFPAPTGGLVSTFTSYGPTNDVFFKPAITAPGGNILSTFPVPLGSWALFSGTSMATPFMAGSAALVLSVKGKSPAVARGARTLFQSTAKPISSSLTDGDPFQTAAQQGAGLVQVFDAIFGTTTLSRTELILNDTAHFAGPQKFTVQNTGKTVKTYTLSHVPAGTAVTFEAGSILPEIGPVPLSTDFASVTFNGGKFTLQPGQSHDVVATITPPKGVDATTFPVYSGFIFVTSGTESVHATYLGVAASLKNAHSVDDTDEIFGVDLPALLDSQGNVQDGPVNYTFVGEDAPTVVWRQAFGTPLLLLDLVSSDIQFTGTLNKRAPISFTSPHNGGTFAKVPTVGPILQVPWLGRNDLVEIPEYTELLENTFANGTVIPNGSYKVLLRSLRVTGDPTNEADYESWLSPVFGVAA</sequence>
<evidence type="ECO:0000256" key="7">
    <source>
        <dbReference type="PIRSR" id="PIRSR615500-1"/>
    </source>
</evidence>
<dbReference type="Pfam" id="PF02225">
    <property type="entry name" value="PA"/>
    <property type="match status" value="1"/>
</dbReference>
<protein>
    <submittedName>
        <fullName evidence="13">Subtilisin-like protease</fullName>
    </submittedName>
</protein>
<dbReference type="GO" id="GO:0004252">
    <property type="term" value="F:serine-type endopeptidase activity"/>
    <property type="evidence" value="ECO:0007669"/>
    <property type="project" value="UniProtKB-UniRule"/>
</dbReference>
<feature type="active site" description="Charge relay system" evidence="7 8">
    <location>
        <position position="214"/>
    </location>
</feature>
<dbReference type="SUPFAM" id="SSF52743">
    <property type="entry name" value="Subtilisin-like"/>
    <property type="match status" value="1"/>
</dbReference>
<dbReference type="Gene3D" id="3.50.30.30">
    <property type="match status" value="1"/>
</dbReference>
<keyword evidence="2" id="KW-0964">Secreted</keyword>
<dbReference type="InterPro" id="IPR034187">
    <property type="entry name" value="Peptidases_S8_5"/>
</dbReference>
<evidence type="ECO:0000256" key="2">
    <source>
        <dbReference type="ARBA" id="ARBA00022512"/>
    </source>
</evidence>
<reference evidence="13" key="1">
    <citation type="submission" date="2023-03" db="EMBL/GenBank/DDBJ databases">
        <title>Massive genome expansion in bonnet fungi (Mycena s.s.) driven by repeated elements and novel gene families across ecological guilds.</title>
        <authorList>
            <consortium name="Lawrence Berkeley National Laboratory"/>
            <person name="Harder C.B."/>
            <person name="Miyauchi S."/>
            <person name="Viragh M."/>
            <person name="Kuo A."/>
            <person name="Thoen E."/>
            <person name="Andreopoulos B."/>
            <person name="Lu D."/>
            <person name="Skrede I."/>
            <person name="Drula E."/>
            <person name="Henrissat B."/>
            <person name="Morin E."/>
            <person name="Kohler A."/>
            <person name="Barry K."/>
            <person name="LaButti K."/>
            <person name="Morin E."/>
            <person name="Salamov A."/>
            <person name="Lipzen A."/>
            <person name="Mereny Z."/>
            <person name="Hegedus B."/>
            <person name="Baldrian P."/>
            <person name="Stursova M."/>
            <person name="Weitz H."/>
            <person name="Taylor A."/>
            <person name="Grigoriev I.V."/>
            <person name="Nagy L.G."/>
            <person name="Martin F."/>
            <person name="Kauserud H."/>
        </authorList>
    </citation>
    <scope>NUCLEOTIDE SEQUENCE</scope>
    <source>
        <strain evidence="13">CBHHK002</strain>
    </source>
</reference>
<dbReference type="PANTHER" id="PTHR43806">
    <property type="entry name" value="PEPTIDASE S8"/>
    <property type="match status" value="1"/>
</dbReference>
<keyword evidence="2" id="KW-0134">Cell wall</keyword>
<evidence type="ECO:0000256" key="4">
    <source>
        <dbReference type="ARBA" id="ARBA00022729"/>
    </source>
</evidence>
<evidence type="ECO:0000259" key="12">
    <source>
        <dbReference type="Pfam" id="PF06280"/>
    </source>
</evidence>
<evidence type="ECO:0000256" key="8">
    <source>
        <dbReference type="PROSITE-ProRule" id="PRU01240"/>
    </source>
</evidence>
<evidence type="ECO:0000313" key="14">
    <source>
        <dbReference type="Proteomes" id="UP001218218"/>
    </source>
</evidence>
<feature type="domain" description="Peptidase S8/S53" evidence="10">
    <location>
        <begin position="155"/>
        <end position="582"/>
    </location>
</feature>
<feature type="chain" id="PRO_5041951143" evidence="9">
    <location>
        <begin position="18"/>
        <end position="883"/>
    </location>
</feature>
<comment type="similarity">
    <text evidence="1 8">Belongs to the peptidase S8 family.</text>
</comment>
<dbReference type="GO" id="GO:0005615">
    <property type="term" value="C:extracellular space"/>
    <property type="evidence" value="ECO:0007669"/>
    <property type="project" value="TreeGrafter"/>
</dbReference>
<evidence type="ECO:0000313" key="13">
    <source>
        <dbReference type="EMBL" id="KAJ7346947.1"/>
    </source>
</evidence>
<keyword evidence="14" id="KW-1185">Reference proteome</keyword>
<accession>A0AAD7EQG0</accession>
<dbReference type="Pfam" id="PF00082">
    <property type="entry name" value="Peptidase_S8"/>
    <property type="match status" value="1"/>
</dbReference>
<comment type="caution">
    <text evidence="13">The sequence shown here is derived from an EMBL/GenBank/DDBJ whole genome shotgun (WGS) entry which is preliminary data.</text>
</comment>
<dbReference type="InterPro" id="IPR003137">
    <property type="entry name" value="PA_domain"/>
</dbReference>
<dbReference type="PRINTS" id="PR00723">
    <property type="entry name" value="SUBTILISIN"/>
</dbReference>
<dbReference type="EMBL" id="JARIHO010000020">
    <property type="protein sequence ID" value="KAJ7346947.1"/>
    <property type="molecule type" value="Genomic_DNA"/>
</dbReference>
<dbReference type="InterPro" id="IPR023828">
    <property type="entry name" value="Peptidase_S8_Ser-AS"/>
</dbReference>
<evidence type="ECO:0000259" key="10">
    <source>
        <dbReference type="Pfam" id="PF00082"/>
    </source>
</evidence>
<dbReference type="InterPro" id="IPR022398">
    <property type="entry name" value="Peptidase_S8_His-AS"/>
</dbReference>
<proteinExistence type="inferred from homology"/>
<dbReference type="GO" id="GO:0006508">
    <property type="term" value="P:proteolysis"/>
    <property type="evidence" value="ECO:0007669"/>
    <property type="project" value="UniProtKB-KW"/>
</dbReference>
<evidence type="ECO:0000256" key="3">
    <source>
        <dbReference type="ARBA" id="ARBA00022670"/>
    </source>
</evidence>
<dbReference type="PANTHER" id="PTHR43806:SF66">
    <property type="entry name" value="SERIN ENDOPEPTIDASE"/>
    <property type="match status" value="1"/>
</dbReference>
<keyword evidence="3 8" id="KW-0645">Protease</keyword>
<feature type="domain" description="PA" evidence="11">
    <location>
        <begin position="377"/>
        <end position="448"/>
    </location>
</feature>
<dbReference type="AlphaFoldDB" id="A0AAD7EQG0"/>
<dbReference type="Pfam" id="PF06280">
    <property type="entry name" value="fn3_5"/>
    <property type="match status" value="1"/>
</dbReference>
<gene>
    <name evidence="13" type="ORF">DFH08DRAFT_869861</name>
</gene>
<organism evidence="13 14">
    <name type="scientific">Mycena albidolilacea</name>
    <dbReference type="NCBI Taxonomy" id="1033008"/>
    <lineage>
        <taxon>Eukaryota</taxon>
        <taxon>Fungi</taxon>
        <taxon>Dikarya</taxon>
        <taxon>Basidiomycota</taxon>
        <taxon>Agaricomycotina</taxon>
        <taxon>Agaricomycetes</taxon>
        <taxon>Agaricomycetidae</taxon>
        <taxon>Agaricales</taxon>
        <taxon>Marasmiineae</taxon>
        <taxon>Mycenaceae</taxon>
        <taxon>Mycena</taxon>
    </lineage>
</organism>
<keyword evidence="5 8" id="KW-0378">Hydrolase</keyword>
<dbReference type="InterPro" id="IPR000209">
    <property type="entry name" value="Peptidase_S8/S53_dom"/>
</dbReference>
<dbReference type="PROSITE" id="PS00138">
    <property type="entry name" value="SUBTILASE_SER"/>
    <property type="match status" value="1"/>
</dbReference>
<name>A0AAD7EQG0_9AGAR</name>
<dbReference type="Gene3D" id="3.40.50.200">
    <property type="entry name" value="Peptidase S8/S53 domain"/>
    <property type="match status" value="1"/>
</dbReference>
<evidence type="ECO:0000256" key="1">
    <source>
        <dbReference type="ARBA" id="ARBA00011073"/>
    </source>
</evidence>
<dbReference type="CDD" id="cd02124">
    <property type="entry name" value="PA_PoS1_like"/>
    <property type="match status" value="1"/>
</dbReference>
<evidence type="ECO:0000256" key="5">
    <source>
        <dbReference type="ARBA" id="ARBA00022801"/>
    </source>
</evidence>
<dbReference type="InterPro" id="IPR050131">
    <property type="entry name" value="Peptidase_S8_subtilisin-like"/>
</dbReference>
<dbReference type="InterPro" id="IPR036852">
    <property type="entry name" value="Peptidase_S8/S53_dom_sf"/>
</dbReference>
<feature type="domain" description="C5a peptidase/Subtilisin-like protease SBT2-like Fn3-like" evidence="12">
    <location>
        <begin position="603"/>
        <end position="708"/>
    </location>
</feature>
<dbReference type="InterPro" id="IPR010435">
    <property type="entry name" value="C5a/SBT2-like_Fn3"/>
</dbReference>
<feature type="active site" description="Charge relay system" evidence="7 8">
    <location>
        <position position="164"/>
    </location>
</feature>
<dbReference type="PROSITE" id="PS51892">
    <property type="entry name" value="SUBTILASE"/>
    <property type="match status" value="1"/>
</dbReference>
<keyword evidence="6 8" id="KW-0720">Serine protease</keyword>
<keyword evidence="4 9" id="KW-0732">Signal</keyword>
<feature type="signal peptide" evidence="9">
    <location>
        <begin position="1"/>
        <end position="17"/>
    </location>
</feature>
<dbReference type="PROSITE" id="PS00137">
    <property type="entry name" value="SUBTILASE_HIS"/>
    <property type="match status" value="1"/>
</dbReference>
<evidence type="ECO:0000259" key="11">
    <source>
        <dbReference type="Pfam" id="PF02225"/>
    </source>
</evidence>
<dbReference type="CDD" id="cd07489">
    <property type="entry name" value="Peptidases_S8_5"/>
    <property type="match status" value="1"/>
</dbReference>